<evidence type="ECO:0000313" key="1">
    <source>
        <dbReference type="Proteomes" id="UP000887579"/>
    </source>
</evidence>
<reference evidence="2" key="1">
    <citation type="submission" date="2022-11" db="UniProtKB">
        <authorList>
            <consortium name="WormBaseParasite"/>
        </authorList>
    </citation>
    <scope>IDENTIFICATION</scope>
</reference>
<dbReference type="Proteomes" id="UP000887579">
    <property type="component" value="Unplaced"/>
</dbReference>
<dbReference type="WBParaSite" id="ES5_v2.g8738.t1">
    <property type="protein sequence ID" value="ES5_v2.g8738.t1"/>
    <property type="gene ID" value="ES5_v2.g8738"/>
</dbReference>
<proteinExistence type="predicted"/>
<organism evidence="1 2">
    <name type="scientific">Panagrolaimus sp. ES5</name>
    <dbReference type="NCBI Taxonomy" id="591445"/>
    <lineage>
        <taxon>Eukaryota</taxon>
        <taxon>Metazoa</taxon>
        <taxon>Ecdysozoa</taxon>
        <taxon>Nematoda</taxon>
        <taxon>Chromadorea</taxon>
        <taxon>Rhabditida</taxon>
        <taxon>Tylenchina</taxon>
        <taxon>Panagrolaimomorpha</taxon>
        <taxon>Panagrolaimoidea</taxon>
        <taxon>Panagrolaimidae</taxon>
        <taxon>Panagrolaimus</taxon>
    </lineage>
</organism>
<sequence length="158" mass="17354">MAKLLFVFAFLAIFALSWAAFVPVEFKDCKSGFKIKSVEADNCGGGNGKCVFKRGSKPVIRIKFVPDRDLEKLTASVRSKMAGGTTFTTFSLNQDDACLAGNLKCPIKAGEEQIYSQAVEIATTYPLVDDVQVNWALNDNTDDKNREVCIVFLAQIVE</sequence>
<protein>
    <submittedName>
        <fullName evidence="2">MD-2-related lipid-recognition domain-containing protein</fullName>
    </submittedName>
</protein>
<name>A0AC34GV36_9BILA</name>
<accession>A0AC34GV36</accession>
<evidence type="ECO:0000313" key="2">
    <source>
        <dbReference type="WBParaSite" id="ES5_v2.g8738.t1"/>
    </source>
</evidence>